<comment type="similarity">
    <text evidence="7">Belongs to the binding-protein-dependent transport system permease family.</text>
</comment>
<evidence type="ECO:0000256" key="3">
    <source>
        <dbReference type="ARBA" id="ARBA00022475"/>
    </source>
</evidence>
<keyword evidence="9" id="KW-0762">Sugar transport</keyword>
<feature type="transmembrane region" description="Helical" evidence="7">
    <location>
        <begin position="128"/>
        <end position="148"/>
    </location>
</feature>
<evidence type="ECO:0000256" key="1">
    <source>
        <dbReference type="ARBA" id="ARBA00004651"/>
    </source>
</evidence>
<feature type="transmembrane region" description="Helical" evidence="7">
    <location>
        <begin position="182"/>
        <end position="204"/>
    </location>
</feature>
<dbReference type="CDD" id="cd06261">
    <property type="entry name" value="TM_PBP2"/>
    <property type="match status" value="1"/>
</dbReference>
<dbReference type="InterPro" id="IPR035906">
    <property type="entry name" value="MetI-like_sf"/>
</dbReference>
<reference evidence="9 10" key="1">
    <citation type="submission" date="2016-11" db="EMBL/GenBank/DDBJ databases">
        <authorList>
            <person name="Jaros S."/>
            <person name="Januszkiewicz K."/>
            <person name="Wedrychowicz H."/>
        </authorList>
    </citation>
    <scope>NUCLEOTIDE SEQUENCE [LARGE SCALE GENOMIC DNA]</scope>
    <source>
        <strain evidence="9 10">DSM 17918</strain>
    </source>
</reference>
<evidence type="ECO:0000313" key="9">
    <source>
        <dbReference type="EMBL" id="SHF39797.1"/>
    </source>
</evidence>
<keyword evidence="2 7" id="KW-0813">Transport</keyword>
<evidence type="ECO:0000256" key="5">
    <source>
        <dbReference type="ARBA" id="ARBA00022989"/>
    </source>
</evidence>
<evidence type="ECO:0000259" key="8">
    <source>
        <dbReference type="PROSITE" id="PS50928"/>
    </source>
</evidence>
<dbReference type="AlphaFoldDB" id="A0A1M5BBU8"/>
<dbReference type="InterPro" id="IPR051393">
    <property type="entry name" value="ABC_transporter_permease"/>
</dbReference>
<name>A0A1M5BBU8_9THEO</name>
<keyword evidence="5 7" id="KW-1133">Transmembrane helix</keyword>
<dbReference type="PROSITE" id="PS50928">
    <property type="entry name" value="ABC_TM1"/>
    <property type="match status" value="1"/>
</dbReference>
<dbReference type="InterPro" id="IPR000515">
    <property type="entry name" value="MetI-like"/>
</dbReference>
<dbReference type="STRING" id="1121256.SAMN02746089_01831"/>
<evidence type="ECO:0000256" key="4">
    <source>
        <dbReference type="ARBA" id="ARBA00022692"/>
    </source>
</evidence>
<feature type="domain" description="ABC transmembrane type-1" evidence="8">
    <location>
        <begin position="1"/>
        <end position="203"/>
    </location>
</feature>
<dbReference type="PANTHER" id="PTHR30193:SF37">
    <property type="entry name" value="INNER MEMBRANE ABC TRANSPORTER PERMEASE PROTEIN YCJO"/>
    <property type="match status" value="1"/>
</dbReference>
<evidence type="ECO:0000313" key="10">
    <source>
        <dbReference type="Proteomes" id="UP000184088"/>
    </source>
</evidence>
<proteinExistence type="inferred from homology"/>
<accession>A0A1M5BBU8</accession>
<dbReference type="Pfam" id="PF00528">
    <property type="entry name" value="BPD_transp_1"/>
    <property type="match status" value="1"/>
</dbReference>
<dbReference type="GO" id="GO:0055085">
    <property type="term" value="P:transmembrane transport"/>
    <property type="evidence" value="ECO:0007669"/>
    <property type="project" value="InterPro"/>
</dbReference>
<keyword evidence="4 7" id="KW-0812">Transmembrane</keyword>
<feature type="transmembrane region" description="Helical" evidence="7">
    <location>
        <begin position="24"/>
        <end position="45"/>
    </location>
</feature>
<comment type="subcellular location">
    <subcellularLocation>
        <location evidence="1 7">Cell membrane</location>
        <topology evidence="1 7">Multi-pass membrane protein</topology>
    </subcellularLocation>
</comment>
<dbReference type="PANTHER" id="PTHR30193">
    <property type="entry name" value="ABC TRANSPORTER PERMEASE PROTEIN"/>
    <property type="match status" value="1"/>
</dbReference>
<dbReference type="EMBL" id="FQVH01000021">
    <property type="protein sequence ID" value="SHF39797.1"/>
    <property type="molecule type" value="Genomic_DNA"/>
</dbReference>
<organism evidence="9 10">
    <name type="scientific">Caldanaerobius fijiensis DSM 17918</name>
    <dbReference type="NCBI Taxonomy" id="1121256"/>
    <lineage>
        <taxon>Bacteria</taxon>
        <taxon>Bacillati</taxon>
        <taxon>Bacillota</taxon>
        <taxon>Clostridia</taxon>
        <taxon>Thermoanaerobacterales</taxon>
        <taxon>Thermoanaerobacteraceae</taxon>
        <taxon>Caldanaerobius</taxon>
    </lineage>
</organism>
<evidence type="ECO:0000256" key="7">
    <source>
        <dbReference type="RuleBase" id="RU363032"/>
    </source>
</evidence>
<keyword evidence="10" id="KW-1185">Reference proteome</keyword>
<protein>
    <submittedName>
        <fullName evidence="9">Multiple sugar transport system permease protein</fullName>
    </submittedName>
</protein>
<dbReference type="GO" id="GO:0005886">
    <property type="term" value="C:plasma membrane"/>
    <property type="evidence" value="ECO:0007669"/>
    <property type="project" value="UniProtKB-SubCell"/>
</dbReference>
<keyword evidence="3" id="KW-1003">Cell membrane</keyword>
<evidence type="ECO:0000256" key="2">
    <source>
        <dbReference type="ARBA" id="ARBA00022448"/>
    </source>
</evidence>
<gene>
    <name evidence="9" type="ORF">SAMN02746089_01831</name>
</gene>
<dbReference type="SUPFAM" id="SSF161098">
    <property type="entry name" value="MetI-like"/>
    <property type="match status" value="1"/>
</dbReference>
<keyword evidence="6 7" id="KW-0472">Membrane</keyword>
<evidence type="ECO:0000256" key="6">
    <source>
        <dbReference type="ARBA" id="ARBA00023136"/>
    </source>
</evidence>
<dbReference type="Gene3D" id="1.10.3720.10">
    <property type="entry name" value="MetI-like"/>
    <property type="match status" value="1"/>
</dbReference>
<dbReference type="Proteomes" id="UP000184088">
    <property type="component" value="Unassembled WGS sequence"/>
</dbReference>
<sequence>MVLAVFLAVLLTEKTIRGISFFRAIFYVPNLVTAASIGVLFSILLDWQTGTVNKLLLSMGFIKAPINWLNEPVYARATVSLIQFWQWFGPSMIFFIAGIKAIPIELYEAAYVDGATKWKVFWTITLPLLRPVVLYQAITSLIGGMQIFDVPMTLTDGLGSPEKSILTMVMYLYNTAFKNNNYGYAAALGYALFLIILVFSIISFKIINRKSIYE</sequence>